<comment type="caution">
    <text evidence="2">The sequence shown here is derived from an EMBL/GenBank/DDBJ whole genome shotgun (WGS) entry which is preliminary data.</text>
</comment>
<accession>A0A497EYT3</accession>
<dbReference type="SUPFAM" id="SSF55821">
    <property type="entry name" value="YrdC/RibB"/>
    <property type="match status" value="1"/>
</dbReference>
<protein>
    <submittedName>
        <fullName evidence="2">Threonylcarbamoyl-AMP synthase</fullName>
    </submittedName>
</protein>
<dbReference type="AlphaFoldDB" id="A0A497EYT3"/>
<dbReference type="GO" id="GO:0008168">
    <property type="term" value="F:methyltransferase activity"/>
    <property type="evidence" value="ECO:0007669"/>
    <property type="project" value="InterPro"/>
</dbReference>
<feature type="non-terminal residue" evidence="2">
    <location>
        <position position="37"/>
    </location>
</feature>
<reference evidence="2 3" key="1">
    <citation type="submission" date="2018-06" db="EMBL/GenBank/DDBJ databases">
        <title>Extensive metabolic versatility and redundancy in microbially diverse, dynamic hydrothermal sediments.</title>
        <authorList>
            <person name="Dombrowski N."/>
            <person name="Teske A."/>
            <person name="Baker B.J."/>
        </authorList>
    </citation>
    <scope>NUCLEOTIDE SEQUENCE [LARGE SCALE GENOMIC DNA]</scope>
    <source>
        <strain evidence="2">B34_G17</strain>
    </source>
</reference>
<evidence type="ECO:0000313" key="2">
    <source>
        <dbReference type="EMBL" id="RLE52543.1"/>
    </source>
</evidence>
<dbReference type="PROSITE" id="PS51686">
    <property type="entry name" value="SAM_MT_RSMB_NOP"/>
    <property type="match status" value="1"/>
</dbReference>
<evidence type="ECO:0000313" key="3">
    <source>
        <dbReference type="Proteomes" id="UP000272051"/>
    </source>
</evidence>
<organism evidence="2 3">
    <name type="scientific">Thermoproteota archaeon</name>
    <dbReference type="NCBI Taxonomy" id="2056631"/>
    <lineage>
        <taxon>Archaea</taxon>
        <taxon>Thermoproteota</taxon>
    </lineage>
</organism>
<proteinExistence type="predicted"/>
<feature type="domain" description="SAM-dependent MTase RsmB/NOP-type" evidence="1">
    <location>
        <begin position="1"/>
        <end position="37"/>
    </location>
</feature>
<dbReference type="InterPro" id="IPR017945">
    <property type="entry name" value="DHBP_synth_RibB-like_a/b_dom"/>
</dbReference>
<dbReference type="Proteomes" id="UP000272051">
    <property type="component" value="Unassembled WGS sequence"/>
</dbReference>
<dbReference type="InterPro" id="IPR001678">
    <property type="entry name" value="MeTrfase_RsmB-F_NOP2_dom"/>
</dbReference>
<dbReference type="EMBL" id="QMQX01000048">
    <property type="protein sequence ID" value="RLE52543.1"/>
    <property type="molecule type" value="Genomic_DNA"/>
</dbReference>
<gene>
    <name evidence="2" type="ORF">DRJ33_03470</name>
</gene>
<sequence>MKRVKISLEDLPDDLLKEAVKVIKRGGVIVYPTDTVY</sequence>
<dbReference type="Gene3D" id="3.90.870.10">
    <property type="entry name" value="DHBP synthase"/>
    <property type="match status" value="1"/>
</dbReference>
<name>A0A497EYT3_9CREN</name>
<evidence type="ECO:0000259" key="1">
    <source>
        <dbReference type="PROSITE" id="PS51686"/>
    </source>
</evidence>